<dbReference type="Proteomes" id="UP000075360">
    <property type="component" value="Unassembled WGS sequence"/>
</dbReference>
<accession>A0A149U3B8</accession>
<protein>
    <submittedName>
        <fullName evidence="1">Uncharacterized protein</fullName>
    </submittedName>
</protein>
<dbReference type="PATRIC" id="fig|446692.4.peg.965"/>
<reference evidence="1 2" key="1">
    <citation type="submission" date="2015-06" db="EMBL/GenBank/DDBJ databases">
        <title>Improved classification and identification of acetic acid bacteria using matrix-assisted laser desorption/ionization time-of-flight mass spectrometry; Gluconobacter nephelii and Gluconobacter uchimurae are later heterotypic synonyms of Gluconobacter japonicus and Gluconobacter oxydans, respectively.</title>
        <authorList>
            <person name="Li L."/>
            <person name="Cleenwerck I."/>
            <person name="De Vuyst L."/>
            <person name="Vandamme P."/>
        </authorList>
    </citation>
    <scope>NUCLEOTIDE SEQUENCE [LARGE SCALE GENOMIC DNA]</scope>
    <source>
        <strain evidence="1 2">LMG 23690</strain>
    </source>
</reference>
<dbReference type="OrthoDB" id="8905727at2"/>
<comment type="caution">
    <text evidence="1">The sequence shown here is derived from an EMBL/GenBank/DDBJ whole genome shotgun (WGS) entry which is preliminary data.</text>
</comment>
<proteinExistence type="predicted"/>
<dbReference type="RefSeq" id="WP_061471318.1">
    <property type="nucleotide sequence ID" value="NZ_LHZU01000123.1"/>
</dbReference>
<evidence type="ECO:0000313" key="1">
    <source>
        <dbReference type="EMBL" id="KXV59847.1"/>
    </source>
</evidence>
<gene>
    <name evidence="1" type="ORF">AD948_07205</name>
</gene>
<name>A0A149U3B8_9PROT</name>
<dbReference type="EMBL" id="LHZU01000123">
    <property type="protein sequence ID" value="KXV59847.1"/>
    <property type="molecule type" value="Genomic_DNA"/>
</dbReference>
<sequence>MTLSDASGLLNTSDFPLVCLNPNQMVPGYATNWKGEMTALLERGTPFALIYPPAPEEDHEDRKERGLWLKTNREPLSRLCRVMILIEPDAIRRSALEKMFPGTERAFGVPQMATATKTEAEVLARHALASR</sequence>
<evidence type="ECO:0000313" key="2">
    <source>
        <dbReference type="Proteomes" id="UP000075360"/>
    </source>
</evidence>
<dbReference type="AlphaFoldDB" id="A0A149U3B8"/>
<organism evidence="1 2">
    <name type="scientific">Acetobacter senegalensis</name>
    <dbReference type="NCBI Taxonomy" id="446692"/>
    <lineage>
        <taxon>Bacteria</taxon>
        <taxon>Pseudomonadati</taxon>
        <taxon>Pseudomonadota</taxon>
        <taxon>Alphaproteobacteria</taxon>
        <taxon>Acetobacterales</taxon>
        <taxon>Acetobacteraceae</taxon>
        <taxon>Acetobacter</taxon>
    </lineage>
</organism>